<proteinExistence type="predicted"/>
<name>A0A1H6LBL7_RUMFL</name>
<gene>
    <name evidence="4" type="ORF">SAMN02910265_03067</name>
</gene>
<accession>A0A1H6LBL7</accession>
<evidence type="ECO:0000256" key="1">
    <source>
        <dbReference type="ARBA" id="ARBA00023125"/>
    </source>
</evidence>
<evidence type="ECO:0000256" key="2">
    <source>
        <dbReference type="ARBA" id="ARBA00023172"/>
    </source>
</evidence>
<evidence type="ECO:0000259" key="3">
    <source>
        <dbReference type="PROSITE" id="PS51898"/>
    </source>
</evidence>
<keyword evidence="1" id="KW-0238">DNA-binding</keyword>
<dbReference type="PANTHER" id="PTHR30349">
    <property type="entry name" value="PHAGE INTEGRASE-RELATED"/>
    <property type="match status" value="1"/>
</dbReference>
<dbReference type="InterPro" id="IPR050090">
    <property type="entry name" value="Tyrosine_recombinase_XerCD"/>
</dbReference>
<sequence>MKRKATLLPSGNYRIQVTIGKKENGTRETKSFTAKSEAEVLRLADEYVKFGGHIDPSRITVRDAFDIYIEAKSNLIAPSTLYGYQSAAKNRLKSIHNVFITDLKLLDIQRAINLEAERGIGYKSIKLAYDLLRSSALLLEVELPPLKKLRLPPKPIKTEDLPDLDKVLNVIIGSSVELPCLLAIWCGGMRISEVRGLQFGDIFEDDNGRYIKVRRAKVCINGHDVVEQRNKTLQSTRDIPIPDYIYNLIQQVPHTSSEDFIVNENYGAIKRRYDRLLKKNNLKMRFHDLRAQFATTMNGLGIEKEVLEKLGGWSNSKILDSVYIRTSKQKVRESLKVFDSYMYGVINGDAEKAS</sequence>
<dbReference type="Proteomes" id="UP000183190">
    <property type="component" value="Unassembled WGS sequence"/>
</dbReference>
<dbReference type="CDD" id="cd01189">
    <property type="entry name" value="INT_ICEBs1_C_like"/>
    <property type="match status" value="1"/>
</dbReference>
<evidence type="ECO:0000313" key="5">
    <source>
        <dbReference type="Proteomes" id="UP000183190"/>
    </source>
</evidence>
<dbReference type="GO" id="GO:0003677">
    <property type="term" value="F:DNA binding"/>
    <property type="evidence" value="ECO:0007669"/>
    <property type="project" value="UniProtKB-KW"/>
</dbReference>
<dbReference type="AlphaFoldDB" id="A0A1H6LBL7"/>
<dbReference type="Gene3D" id="1.10.150.130">
    <property type="match status" value="1"/>
</dbReference>
<dbReference type="InterPro" id="IPR002104">
    <property type="entry name" value="Integrase_catalytic"/>
</dbReference>
<dbReference type="GO" id="GO:0015074">
    <property type="term" value="P:DNA integration"/>
    <property type="evidence" value="ECO:0007669"/>
    <property type="project" value="InterPro"/>
</dbReference>
<organism evidence="4 5">
    <name type="scientific">Ruminococcus flavefaciens</name>
    <dbReference type="NCBI Taxonomy" id="1265"/>
    <lineage>
        <taxon>Bacteria</taxon>
        <taxon>Bacillati</taxon>
        <taxon>Bacillota</taxon>
        <taxon>Clostridia</taxon>
        <taxon>Eubacteriales</taxon>
        <taxon>Oscillospiraceae</taxon>
        <taxon>Ruminococcus</taxon>
    </lineage>
</organism>
<reference evidence="4 5" key="1">
    <citation type="submission" date="2016-10" db="EMBL/GenBank/DDBJ databases">
        <authorList>
            <person name="de Groot N.N."/>
        </authorList>
    </citation>
    <scope>NUCLEOTIDE SEQUENCE [LARGE SCALE GENOMIC DNA]</scope>
    <source>
        <strain evidence="4 5">YAD2003</strain>
    </source>
</reference>
<dbReference type="Pfam" id="PF00589">
    <property type="entry name" value="Phage_integrase"/>
    <property type="match status" value="1"/>
</dbReference>
<dbReference type="InterPro" id="IPR010998">
    <property type="entry name" value="Integrase_recombinase_N"/>
</dbReference>
<dbReference type="SUPFAM" id="SSF56349">
    <property type="entry name" value="DNA breaking-rejoining enzymes"/>
    <property type="match status" value="1"/>
</dbReference>
<dbReference type="InterPro" id="IPR011010">
    <property type="entry name" value="DNA_brk_join_enz"/>
</dbReference>
<feature type="domain" description="Tyr recombinase" evidence="3">
    <location>
        <begin position="154"/>
        <end position="336"/>
    </location>
</feature>
<protein>
    <submittedName>
        <fullName evidence="4">Integrase</fullName>
    </submittedName>
</protein>
<dbReference type="Gene3D" id="1.10.443.10">
    <property type="entry name" value="Intergrase catalytic core"/>
    <property type="match status" value="1"/>
</dbReference>
<dbReference type="GO" id="GO:0006310">
    <property type="term" value="P:DNA recombination"/>
    <property type="evidence" value="ECO:0007669"/>
    <property type="project" value="UniProtKB-KW"/>
</dbReference>
<evidence type="ECO:0000313" key="4">
    <source>
        <dbReference type="EMBL" id="SEH85734.1"/>
    </source>
</evidence>
<dbReference type="EMBL" id="FNWV01000018">
    <property type="protein sequence ID" value="SEH85734.1"/>
    <property type="molecule type" value="Genomic_DNA"/>
</dbReference>
<dbReference type="PROSITE" id="PS51898">
    <property type="entry name" value="TYR_RECOMBINASE"/>
    <property type="match status" value="1"/>
</dbReference>
<dbReference type="InterPro" id="IPR013762">
    <property type="entry name" value="Integrase-like_cat_sf"/>
</dbReference>
<keyword evidence="2" id="KW-0233">DNA recombination</keyword>
<dbReference type="RefSeq" id="WP_074718950.1">
    <property type="nucleotide sequence ID" value="NZ_FNWV01000018.1"/>
</dbReference>